<name>A0A8W8I1D8_MAGGI</name>
<proteinExistence type="predicted"/>
<dbReference type="AlphaFoldDB" id="A0A8W8I1D8"/>
<dbReference type="Proteomes" id="UP000005408">
    <property type="component" value="Unassembled WGS sequence"/>
</dbReference>
<accession>A0A8W8I1D8</accession>
<organism evidence="1 2">
    <name type="scientific">Magallana gigas</name>
    <name type="common">Pacific oyster</name>
    <name type="synonym">Crassostrea gigas</name>
    <dbReference type="NCBI Taxonomy" id="29159"/>
    <lineage>
        <taxon>Eukaryota</taxon>
        <taxon>Metazoa</taxon>
        <taxon>Spiralia</taxon>
        <taxon>Lophotrochozoa</taxon>
        <taxon>Mollusca</taxon>
        <taxon>Bivalvia</taxon>
        <taxon>Autobranchia</taxon>
        <taxon>Pteriomorphia</taxon>
        <taxon>Ostreida</taxon>
        <taxon>Ostreoidea</taxon>
        <taxon>Ostreidae</taxon>
        <taxon>Magallana</taxon>
    </lineage>
</organism>
<evidence type="ECO:0000313" key="2">
    <source>
        <dbReference type="Proteomes" id="UP000005408"/>
    </source>
</evidence>
<protein>
    <submittedName>
        <fullName evidence="1">Uncharacterized protein</fullName>
    </submittedName>
</protein>
<reference evidence="1" key="1">
    <citation type="submission" date="2022-08" db="UniProtKB">
        <authorList>
            <consortium name="EnsemblMetazoa"/>
        </authorList>
    </citation>
    <scope>IDENTIFICATION</scope>
    <source>
        <strain evidence="1">05x7-T-G4-1.051#20</strain>
    </source>
</reference>
<keyword evidence="2" id="KW-1185">Reference proteome</keyword>
<sequence length="88" mass="10079">MISSWFRVSSTLTVHVKFERNILKVTVQLYIMEEDMDVSTTTPLSTMKGAVLVDPKYLVLVDQAQGADFDIPVIYWTGINKEPIEDWL</sequence>
<evidence type="ECO:0000313" key="1">
    <source>
        <dbReference type="EnsemblMetazoa" id="G11930.1:cds"/>
    </source>
</evidence>
<dbReference type="EnsemblMetazoa" id="G11930.1">
    <property type="protein sequence ID" value="G11930.1:cds"/>
    <property type="gene ID" value="G11930"/>
</dbReference>